<dbReference type="AlphaFoldDB" id="A0A830GT28"/>
<dbReference type="Proteomes" id="UP000610960">
    <property type="component" value="Unassembled WGS sequence"/>
</dbReference>
<accession>A0A830GT28</accession>
<sequence>MSLIREAEDKSIKGRGRLVLLDSVSPRMLGLADRVIVSMTRISNQDFLKRYEDAVKSNYRIFNLLGKRESVVAVRLLGINGLPDRIDAPASEMRFLISSSEAYFIDVDAYDDEPLAIYRLMVEE</sequence>
<gene>
    <name evidence="1" type="ORF">GCM10007981_06000</name>
</gene>
<organism evidence="1 2">
    <name type="scientific">Thermocladium modestius</name>
    <dbReference type="NCBI Taxonomy" id="62609"/>
    <lineage>
        <taxon>Archaea</taxon>
        <taxon>Thermoproteota</taxon>
        <taxon>Thermoprotei</taxon>
        <taxon>Thermoproteales</taxon>
        <taxon>Thermoproteaceae</taxon>
        <taxon>Thermocladium</taxon>
    </lineage>
</organism>
<name>A0A830GT28_9CREN</name>
<evidence type="ECO:0000313" key="1">
    <source>
        <dbReference type="EMBL" id="GGP19985.1"/>
    </source>
</evidence>
<reference evidence="1" key="1">
    <citation type="journal article" date="2014" name="Int. J. Syst. Evol. Microbiol.">
        <title>Complete genome sequence of Corynebacterium casei LMG S-19264T (=DSM 44701T), isolated from a smear-ripened cheese.</title>
        <authorList>
            <consortium name="US DOE Joint Genome Institute (JGI-PGF)"/>
            <person name="Walter F."/>
            <person name="Albersmeier A."/>
            <person name="Kalinowski J."/>
            <person name="Ruckert C."/>
        </authorList>
    </citation>
    <scope>NUCLEOTIDE SEQUENCE</scope>
    <source>
        <strain evidence="1">JCM 10088</strain>
    </source>
</reference>
<keyword evidence="2" id="KW-1185">Reference proteome</keyword>
<protein>
    <submittedName>
        <fullName evidence="1">Uncharacterized protein</fullName>
    </submittedName>
</protein>
<proteinExistence type="predicted"/>
<dbReference type="EMBL" id="BMNL01000001">
    <property type="protein sequence ID" value="GGP19985.1"/>
    <property type="molecule type" value="Genomic_DNA"/>
</dbReference>
<comment type="caution">
    <text evidence="1">The sequence shown here is derived from an EMBL/GenBank/DDBJ whole genome shotgun (WGS) entry which is preliminary data.</text>
</comment>
<evidence type="ECO:0000313" key="2">
    <source>
        <dbReference type="Proteomes" id="UP000610960"/>
    </source>
</evidence>
<reference evidence="1" key="2">
    <citation type="submission" date="2020-09" db="EMBL/GenBank/DDBJ databases">
        <authorList>
            <person name="Sun Q."/>
            <person name="Ohkuma M."/>
        </authorList>
    </citation>
    <scope>NUCLEOTIDE SEQUENCE</scope>
    <source>
        <strain evidence="1">JCM 10088</strain>
    </source>
</reference>
<dbReference type="RefSeq" id="WP_188595946.1">
    <property type="nucleotide sequence ID" value="NZ_BMNL01000001.1"/>
</dbReference>